<name>A0ABY5NH18_9MICO</name>
<protein>
    <submittedName>
        <fullName evidence="2">Uncharacterized protein</fullName>
    </submittedName>
</protein>
<feature type="region of interest" description="Disordered" evidence="1">
    <location>
        <begin position="1"/>
        <end position="22"/>
    </location>
</feature>
<keyword evidence="3" id="KW-1185">Reference proteome</keyword>
<proteinExistence type="predicted"/>
<accession>A0ABY5NH18</accession>
<dbReference type="Proteomes" id="UP001054811">
    <property type="component" value="Chromosome"/>
</dbReference>
<evidence type="ECO:0000256" key="1">
    <source>
        <dbReference type="SAM" id="MobiDB-lite"/>
    </source>
</evidence>
<sequence length="81" mass="8319">MRLDAGHQAHPLGHLTTGAAQVDRLPAGPGRARALDHGGADALADELQGESEAGDAAARDEDADAAVVRCHEVLQSDETNV</sequence>
<gene>
    <name evidence="2" type="ORF">L2X98_27965</name>
</gene>
<organism evidence="2 3">
    <name type="scientific">Microbacterium elymi</name>
    <dbReference type="NCBI Taxonomy" id="2909587"/>
    <lineage>
        <taxon>Bacteria</taxon>
        <taxon>Bacillati</taxon>
        <taxon>Actinomycetota</taxon>
        <taxon>Actinomycetes</taxon>
        <taxon>Micrococcales</taxon>
        <taxon>Microbacteriaceae</taxon>
        <taxon>Microbacterium</taxon>
    </lineage>
</organism>
<dbReference type="EMBL" id="CP091139">
    <property type="protein sequence ID" value="UUT34434.1"/>
    <property type="molecule type" value="Genomic_DNA"/>
</dbReference>
<evidence type="ECO:0000313" key="3">
    <source>
        <dbReference type="Proteomes" id="UP001054811"/>
    </source>
</evidence>
<evidence type="ECO:0000313" key="2">
    <source>
        <dbReference type="EMBL" id="UUT34434.1"/>
    </source>
</evidence>
<reference evidence="2" key="1">
    <citation type="submission" date="2022-01" db="EMBL/GenBank/DDBJ databases">
        <title>Microbacterium eymi and Microbacterium rhizovicinus sp. nov., isolated from the rhizospheric soil of Elymus tsukushiensis, a plant native to the Dokdo Islands, Republic of Korea.</title>
        <authorList>
            <person name="Hwang Y.J."/>
        </authorList>
    </citation>
    <scope>NUCLEOTIDE SEQUENCE</scope>
    <source>
        <strain evidence="2">KUDC0405</strain>
    </source>
</reference>